<evidence type="ECO:0000259" key="12">
    <source>
        <dbReference type="Pfam" id="PF13953"/>
    </source>
</evidence>
<dbReference type="InterPro" id="IPR000015">
    <property type="entry name" value="Fimb_usher"/>
</dbReference>
<evidence type="ECO:0000256" key="4">
    <source>
        <dbReference type="ARBA" id="ARBA00022452"/>
    </source>
</evidence>
<dbReference type="Gene3D" id="2.60.40.2610">
    <property type="entry name" value="Outer membrane usher protein FimD, plug domain"/>
    <property type="match status" value="1"/>
</dbReference>
<dbReference type="EMBL" id="CP038469">
    <property type="protein sequence ID" value="QBX79861.1"/>
    <property type="molecule type" value="Genomic_DNA"/>
</dbReference>
<evidence type="ECO:0000256" key="1">
    <source>
        <dbReference type="ARBA" id="ARBA00004571"/>
    </source>
</evidence>
<dbReference type="Pfam" id="PF00577">
    <property type="entry name" value="Usher"/>
    <property type="match status" value="1"/>
</dbReference>
<evidence type="ECO:0000256" key="6">
    <source>
        <dbReference type="ARBA" id="ARBA00022692"/>
    </source>
</evidence>
<evidence type="ECO:0000256" key="2">
    <source>
        <dbReference type="ARBA" id="ARBA00008064"/>
    </source>
</evidence>
<organism evidence="14 15">
    <name type="scientific">Citrobacter tructae</name>
    <dbReference type="NCBI Taxonomy" id="2562449"/>
    <lineage>
        <taxon>Bacteria</taxon>
        <taxon>Pseudomonadati</taxon>
        <taxon>Pseudomonadota</taxon>
        <taxon>Gammaproteobacteria</taxon>
        <taxon>Enterobacterales</taxon>
        <taxon>Enterobacteriaceae</taxon>
        <taxon>Citrobacter</taxon>
    </lineage>
</organism>
<keyword evidence="6 10" id="KW-0812">Transmembrane</keyword>
<evidence type="ECO:0000256" key="7">
    <source>
        <dbReference type="ARBA" id="ARBA00022729"/>
    </source>
</evidence>
<keyword evidence="4" id="KW-1134">Transmembrane beta strand</keyword>
<dbReference type="PANTHER" id="PTHR30451:SF21">
    <property type="entry name" value="FIMBRIAL USHER DOMAIN-CONTAINING PROTEIN YDET-RELATED"/>
    <property type="match status" value="1"/>
</dbReference>
<feature type="domain" description="PapC-like C-terminal" evidence="12">
    <location>
        <begin position="732"/>
        <end position="792"/>
    </location>
</feature>
<keyword evidence="7 11" id="KW-0732">Signal</keyword>
<dbReference type="InterPro" id="IPR043142">
    <property type="entry name" value="PapC-like_C_sf"/>
</dbReference>
<feature type="signal peptide" evidence="11">
    <location>
        <begin position="1"/>
        <end position="22"/>
    </location>
</feature>
<evidence type="ECO:0000256" key="9">
    <source>
        <dbReference type="ARBA" id="ARBA00023237"/>
    </source>
</evidence>
<dbReference type="SUPFAM" id="SSF141729">
    <property type="entry name" value="FimD N-terminal domain-like"/>
    <property type="match status" value="1"/>
</dbReference>
<dbReference type="InterPro" id="IPR042186">
    <property type="entry name" value="FimD_plug_dom"/>
</dbReference>
<evidence type="ECO:0000256" key="11">
    <source>
        <dbReference type="SAM" id="SignalP"/>
    </source>
</evidence>
<dbReference type="InterPro" id="IPR025949">
    <property type="entry name" value="PapC-like_C"/>
</dbReference>
<dbReference type="Gene3D" id="2.60.40.2070">
    <property type="match status" value="1"/>
</dbReference>
<dbReference type="Gene3D" id="3.10.20.410">
    <property type="match status" value="1"/>
</dbReference>
<gene>
    <name evidence="14" type="ORF">E4Z61_05565</name>
</gene>
<accession>A0ABX5T4B7</accession>
<proteinExistence type="inferred from homology"/>
<dbReference type="Pfam" id="PF13954">
    <property type="entry name" value="PapC_N"/>
    <property type="match status" value="1"/>
</dbReference>
<evidence type="ECO:0000256" key="10">
    <source>
        <dbReference type="RuleBase" id="RU003884"/>
    </source>
</evidence>
<dbReference type="PROSITE" id="PS01151">
    <property type="entry name" value="FIMBRIAL_USHER"/>
    <property type="match status" value="1"/>
</dbReference>
<evidence type="ECO:0000256" key="8">
    <source>
        <dbReference type="ARBA" id="ARBA00023136"/>
    </source>
</evidence>
<dbReference type="Pfam" id="PF13953">
    <property type="entry name" value="PapC_C"/>
    <property type="match status" value="1"/>
</dbReference>
<keyword evidence="9 10" id="KW-0998">Cell outer membrane</keyword>
<keyword evidence="8 10" id="KW-0472">Membrane</keyword>
<comment type="similarity">
    <text evidence="2 10">Belongs to the fimbrial export usher family.</text>
</comment>
<evidence type="ECO:0000259" key="13">
    <source>
        <dbReference type="Pfam" id="PF13954"/>
    </source>
</evidence>
<protein>
    <submittedName>
        <fullName evidence="14">Fimbrial biogenesis outer membrane usher protein</fullName>
    </submittedName>
</protein>
<dbReference type="InterPro" id="IPR018030">
    <property type="entry name" value="Fimbrial_membr_usher_CS"/>
</dbReference>
<evidence type="ECO:0000313" key="15">
    <source>
        <dbReference type="Proteomes" id="UP000296284"/>
    </source>
</evidence>
<dbReference type="InterPro" id="IPR025885">
    <property type="entry name" value="PapC_N"/>
</dbReference>
<dbReference type="InterPro" id="IPR037224">
    <property type="entry name" value="PapC_N_sf"/>
</dbReference>
<comment type="subcellular location">
    <subcellularLocation>
        <location evidence="1 10">Cell outer membrane</location>
        <topology evidence="1 10">Multi-pass membrane protein</topology>
    </subcellularLocation>
</comment>
<evidence type="ECO:0000256" key="3">
    <source>
        <dbReference type="ARBA" id="ARBA00022448"/>
    </source>
</evidence>
<keyword evidence="5 10" id="KW-1029">Fimbrium biogenesis</keyword>
<feature type="domain" description="PapC N-terminal" evidence="13">
    <location>
        <begin position="25"/>
        <end position="172"/>
    </location>
</feature>
<keyword evidence="3 10" id="KW-0813">Transport</keyword>
<evidence type="ECO:0000256" key="5">
    <source>
        <dbReference type="ARBA" id="ARBA00022558"/>
    </source>
</evidence>
<sequence>MTRMPYRLAMTLILLSHFPLYARETFNIHALEMSDPGQGTADLSVFSTSDGQPPGLYLVTVYINGELQAGEQNIRFITDTQGRLQPQLTPALLKQWGVNLDTVPLLRSQGDNTCIDSLEHFIPMASSEFVFNQLRLNISLPQAVMGPITKDAIKTSDWDEGTSAALLNYSLSTGHGWNSTDNNRYYANMQSGINVGAFRFRNYSTWNYDDKSGGNWQTISSYLQRDIVFLKSQLILGDRYSSADIFESIPFRGVQLASDDNMLPDSLRGFSPIIRGVARSSAEVTVKQNGYIILRTYVAPGAFTLNDLYPTSSGGDLTVLVREADGSEHTFIQPFSALPIMQREGRLKYALTAGKYRNQGDSPVFAQLTSMYGLPHGTTLYGGVQYADAYQAQVLGVGTGLGQLGALSADITLAQAPKSAGSSYRLLYSKKFPMTDTSITLAGYRYSTSGFYTFGDVVDNLENGQSVNRRQRLQLDISQPLGDVGSLFFSAYQQNYWDKKGCERTLSGGWSSRFSGITYNILYSQNQTRDGMSAQEQRLAVNFQIPLSRFFPDSWTNFSMSSTKNGDSRWQAGVSGTALSDHSLRYNVQQSYLRGGSTESNLSAGYLGRYAEISAGYNNSGNKQLFNVDLKGGVVLHPYGLTLSQPLAEQIAIVRTPGVRGLKIQNYPGVMTDVWGNAIIPYVSPYRKNSIALNVEELDEDVDIDAPVKTVIPTQGAVVVASYNMNIGFRVLMTLSYQGKPVPFGAMAVSSSAKSGIVGGEGVLYLSGVQPKESLTVSWSKTQKCTVSFNIPQRHYGQSLIHLKGTCQ</sequence>
<dbReference type="RefSeq" id="WP_135321912.1">
    <property type="nucleotide sequence ID" value="NZ_CP038469.1"/>
</dbReference>
<dbReference type="Gene3D" id="2.60.40.3110">
    <property type="match status" value="1"/>
</dbReference>
<reference evidence="14 15" key="1">
    <citation type="submission" date="2019-03" db="EMBL/GenBank/DDBJ databases">
        <title>Complete genome sequence of Citrobacter sp. SNU WT2 isolated from diseased rainbow trout.</title>
        <authorList>
            <person name="Oh W.T."/>
            <person name="Park S.C."/>
        </authorList>
    </citation>
    <scope>NUCLEOTIDE SEQUENCE [LARGE SCALE GENOMIC DNA]</scope>
    <source>
        <strain evidence="14 15">SNU WT2</strain>
    </source>
</reference>
<dbReference type="PANTHER" id="PTHR30451">
    <property type="entry name" value="OUTER MEMBRANE USHER PROTEIN"/>
    <property type="match status" value="1"/>
</dbReference>
<name>A0ABX5T4B7_9ENTR</name>
<dbReference type="Proteomes" id="UP000296284">
    <property type="component" value="Chromosome"/>
</dbReference>
<keyword evidence="15" id="KW-1185">Reference proteome</keyword>
<evidence type="ECO:0000313" key="14">
    <source>
        <dbReference type="EMBL" id="QBX79861.1"/>
    </source>
</evidence>
<feature type="chain" id="PRO_5046326445" evidence="11">
    <location>
        <begin position="23"/>
        <end position="808"/>
    </location>
</feature>